<reference evidence="3 4" key="1">
    <citation type="journal article" date="2016" name="Nat. Commun.">
        <title>Thousands of microbial genomes shed light on interconnected biogeochemical processes in an aquifer system.</title>
        <authorList>
            <person name="Anantharaman K."/>
            <person name="Brown C.T."/>
            <person name="Hug L.A."/>
            <person name="Sharon I."/>
            <person name="Castelle C.J."/>
            <person name="Probst A.J."/>
            <person name="Thomas B.C."/>
            <person name="Singh A."/>
            <person name="Wilkins M.J."/>
            <person name="Karaoz U."/>
            <person name="Brodie E.L."/>
            <person name="Williams K.H."/>
            <person name="Hubbard S.S."/>
            <person name="Banfield J.F."/>
        </authorList>
    </citation>
    <scope>NUCLEOTIDE SEQUENCE [LARGE SCALE GENOMIC DNA]</scope>
</reference>
<gene>
    <name evidence="3" type="ORF">A3B93_00195</name>
</gene>
<comment type="caution">
    <text evidence="3">The sequence shown here is derived from an EMBL/GenBank/DDBJ whole genome shotgun (WGS) entry which is preliminary data.</text>
</comment>
<dbReference type="SUPFAM" id="SSF109635">
    <property type="entry name" value="DnaK suppressor protein DksA, alpha-hairpin domain"/>
    <property type="match status" value="1"/>
</dbReference>
<dbReference type="InterPro" id="IPR037187">
    <property type="entry name" value="DnaK_N"/>
</dbReference>
<dbReference type="PROSITE" id="PS51128">
    <property type="entry name" value="ZF_DKSA_2"/>
    <property type="match status" value="1"/>
</dbReference>
<feature type="region of interest" description="Disordered" evidence="2">
    <location>
        <begin position="22"/>
        <end position="52"/>
    </location>
</feature>
<dbReference type="PANTHER" id="PTHR33823">
    <property type="entry name" value="RNA POLYMERASE-BINDING TRANSCRIPTION FACTOR DKSA-RELATED"/>
    <property type="match status" value="1"/>
</dbReference>
<evidence type="ECO:0000313" key="3">
    <source>
        <dbReference type="EMBL" id="OGI81373.1"/>
    </source>
</evidence>
<dbReference type="PANTHER" id="PTHR33823:SF4">
    <property type="entry name" value="GENERAL STRESS PROTEIN 16O"/>
    <property type="match status" value="1"/>
</dbReference>
<name>A0A1F6WHL1_9BACT</name>
<evidence type="ECO:0000313" key="4">
    <source>
        <dbReference type="Proteomes" id="UP000179880"/>
    </source>
</evidence>
<dbReference type="AlphaFoldDB" id="A0A1F6WHL1"/>
<sequence>MNDTKNFQEKLEREKKILLGELGQLGRMDKQTGDWESTPEEPGATEADPNDAADRFEGFEERSSTLNSLEDRLREVDIALEKIKTGKYGLCVICQDLIENKRLDANPAAQTCLKHLETKS</sequence>
<feature type="zinc finger region" description="dksA C4-type" evidence="1">
    <location>
        <begin position="91"/>
        <end position="115"/>
    </location>
</feature>
<evidence type="ECO:0000256" key="2">
    <source>
        <dbReference type="SAM" id="MobiDB-lite"/>
    </source>
</evidence>
<proteinExistence type="predicted"/>
<dbReference type="EMBL" id="MFUH01000031">
    <property type="protein sequence ID" value="OGI81373.1"/>
    <property type="molecule type" value="Genomic_DNA"/>
</dbReference>
<dbReference type="Gene3D" id="1.20.120.910">
    <property type="entry name" value="DksA, coiled-coil domain"/>
    <property type="match status" value="1"/>
</dbReference>
<accession>A0A1F6WHL1</accession>
<organism evidence="3 4">
    <name type="scientific">Candidatus Nomurabacteria bacterium RIFCSPHIGHO2_02_FULL_42_24</name>
    <dbReference type="NCBI Taxonomy" id="1801757"/>
    <lineage>
        <taxon>Bacteria</taxon>
        <taxon>Candidatus Nomuraibacteriota</taxon>
    </lineage>
</organism>
<protein>
    <submittedName>
        <fullName evidence="3">Uncharacterized protein</fullName>
    </submittedName>
</protein>
<evidence type="ECO:0000256" key="1">
    <source>
        <dbReference type="PROSITE-ProRule" id="PRU00510"/>
    </source>
</evidence>
<dbReference type="Proteomes" id="UP000179880">
    <property type="component" value="Unassembled WGS sequence"/>
</dbReference>